<dbReference type="KEGG" id="ssao:94298096"/>
<feature type="transmembrane region" description="Helical" evidence="6">
    <location>
        <begin position="80"/>
        <end position="103"/>
    </location>
</feature>
<dbReference type="EMBL" id="AUWU02000004">
    <property type="protein sequence ID" value="KAH0574127.1"/>
    <property type="molecule type" value="Genomic_DNA"/>
</dbReference>
<evidence type="ECO:0000256" key="3">
    <source>
        <dbReference type="ARBA" id="ARBA00022692"/>
    </source>
</evidence>
<keyword evidence="5 6" id="KW-0472">Membrane</keyword>
<dbReference type="Proteomes" id="UP000018208">
    <property type="component" value="Unassembled WGS sequence"/>
</dbReference>
<evidence type="ECO:0000313" key="9">
    <source>
        <dbReference type="Proteomes" id="UP000018208"/>
    </source>
</evidence>
<evidence type="ECO:0000256" key="2">
    <source>
        <dbReference type="ARBA" id="ARBA00022475"/>
    </source>
</evidence>
<dbReference type="PANTHER" id="PTHR47371:SF3">
    <property type="entry name" value="PHOSPHOGLYCEROL TRANSFERASE I"/>
    <property type="match status" value="1"/>
</dbReference>
<reference evidence="8 9" key="1">
    <citation type="journal article" date="2014" name="PLoS Genet.">
        <title>The Genome of Spironucleus salmonicida Highlights a Fish Pathogen Adapted to Fluctuating Environments.</title>
        <authorList>
            <person name="Xu F."/>
            <person name="Jerlstrom-Hultqvist J."/>
            <person name="Einarsson E."/>
            <person name="Astvaldsson A."/>
            <person name="Svard S.G."/>
            <person name="Andersson J.O."/>
        </authorList>
    </citation>
    <scope>NUCLEOTIDE SEQUENCE [LARGE SCALE GENOMIC DNA]</scope>
    <source>
        <strain evidence="8 9">ATCC 50377</strain>
    </source>
</reference>
<evidence type="ECO:0000256" key="4">
    <source>
        <dbReference type="ARBA" id="ARBA00022989"/>
    </source>
</evidence>
<dbReference type="AlphaFoldDB" id="A0A9P8RYN4"/>
<feature type="transmembrane region" description="Helical" evidence="6">
    <location>
        <begin position="199"/>
        <end position="219"/>
    </location>
</feature>
<proteinExistence type="predicted"/>
<dbReference type="GO" id="GO:0005886">
    <property type="term" value="C:plasma membrane"/>
    <property type="evidence" value="ECO:0007669"/>
    <property type="project" value="UniProtKB-SubCell"/>
</dbReference>
<evidence type="ECO:0000256" key="5">
    <source>
        <dbReference type="ARBA" id="ARBA00023136"/>
    </source>
</evidence>
<dbReference type="InterPro" id="IPR017850">
    <property type="entry name" value="Alkaline_phosphatase_core_sf"/>
</dbReference>
<organism evidence="8 9">
    <name type="scientific">Spironucleus salmonicida</name>
    <dbReference type="NCBI Taxonomy" id="348837"/>
    <lineage>
        <taxon>Eukaryota</taxon>
        <taxon>Metamonada</taxon>
        <taxon>Diplomonadida</taxon>
        <taxon>Hexamitidae</taxon>
        <taxon>Hexamitinae</taxon>
        <taxon>Spironucleus</taxon>
    </lineage>
</organism>
<dbReference type="SUPFAM" id="SSF53649">
    <property type="entry name" value="Alkaline phosphatase-like"/>
    <property type="match status" value="1"/>
</dbReference>
<dbReference type="Gene3D" id="3.40.720.10">
    <property type="entry name" value="Alkaline Phosphatase, subunit A"/>
    <property type="match status" value="1"/>
</dbReference>
<sequence>MLGPAENQQISQRALFLLAVLVNVLDACLLASVLAALQLLGAKAKVARAVPTCVVLYLAVLFMVVCIYDTELGREMQGIASFSLFKSYILGVPTLFPSTLLVAGEKTSSNTLATLLLAIGRDIIHWVLLSSIVIGSAGLALLLVLIGRKHIVSSFLVRPAAPHNFVLQAVSAGLGSEMDMQTAKISSATRRVRRAAGPVGALLSLVAVALFASFIAFPYGQLAEAAPGHWNMLKSLTRYHLPEARLQALIRDERQSVELPPGLFYIDNRDSVQFPFVVGDEASYCQFNQCEAPAPQGREQPGEMPNVYMVIIESLSAVPLLVANNTFSETLMPTLHGLQQSGTTELTLSTLSLPTINGWYALMTGELPLQYGAAMTQLRHHAHDSLAGMFRRMAYSTHYTSPSPPEFDGKQNILYSHFDTAQYYFPRKGYLPDLPPPNSWVCDRITTRQFIDQMSVAARPAFGVVMTVDTHTPFTGYDQPKFYDNAIENDYQRVANYADRQLGDLVAHLRLNDPHSLLVVVGDHGPRERPVISEFPQWDGDCARRVFSDAYFTTTGVVAYLGQDERLMAEFNQGRTHTRAIDTNAFVHDIVWRLSRFGGKRYISNRVPQSVSFTPRIIEVRQEQQIFRGYLRDQTSFVDFNETITCQFASAPRPALSYRGKIQLHNAVSAKNRQWHADFDCAAERCAFPVAEANFENESGVFWIGFVLAPVVVGLLAFCVSLVVQRRLKAGK</sequence>
<evidence type="ECO:0000259" key="7">
    <source>
        <dbReference type="Pfam" id="PF00884"/>
    </source>
</evidence>
<comment type="caution">
    <text evidence="8">The sequence shown here is derived from an EMBL/GenBank/DDBJ whole genome shotgun (WGS) entry which is preliminary data.</text>
</comment>
<evidence type="ECO:0000313" key="8">
    <source>
        <dbReference type="EMBL" id="KAH0574127.1"/>
    </source>
</evidence>
<keyword evidence="2" id="KW-1003">Cell membrane</keyword>
<keyword evidence="9" id="KW-1185">Reference proteome</keyword>
<gene>
    <name evidence="8" type="ORF">SS50377_24073</name>
</gene>
<dbReference type="OrthoDB" id="96314at2759"/>
<feature type="transmembrane region" description="Helical" evidence="6">
    <location>
        <begin position="123"/>
        <end position="146"/>
    </location>
</feature>
<dbReference type="InterPro" id="IPR000917">
    <property type="entry name" value="Sulfatase_N"/>
</dbReference>
<dbReference type="RefSeq" id="XP_067764900.1">
    <property type="nucleotide sequence ID" value="XM_067907926.1"/>
</dbReference>
<dbReference type="GeneID" id="94298096"/>
<keyword evidence="3 6" id="KW-0812">Transmembrane</keyword>
<evidence type="ECO:0000256" key="1">
    <source>
        <dbReference type="ARBA" id="ARBA00004651"/>
    </source>
</evidence>
<dbReference type="Pfam" id="PF00884">
    <property type="entry name" value="Sulfatase"/>
    <property type="match status" value="1"/>
</dbReference>
<dbReference type="InterPro" id="IPR050448">
    <property type="entry name" value="OpgB/LTA_synthase_biosynth"/>
</dbReference>
<keyword evidence="4 6" id="KW-1133">Transmembrane helix</keyword>
<accession>A0A9P8RYN4</accession>
<feature type="domain" description="Sulfatase N-terminal" evidence="7">
    <location>
        <begin position="305"/>
        <end position="527"/>
    </location>
</feature>
<feature type="transmembrane region" description="Helical" evidence="6">
    <location>
        <begin position="15"/>
        <end position="37"/>
    </location>
</feature>
<feature type="transmembrane region" description="Helical" evidence="6">
    <location>
        <begin position="701"/>
        <end position="724"/>
    </location>
</feature>
<evidence type="ECO:0000256" key="6">
    <source>
        <dbReference type="SAM" id="Phobius"/>
    </source>
</evidence>
<protein>
    <submittedName>
        <fullName evidence="8">Sulfatase</fullName>
    </submittedName>
</protein>
<feature type="transmembrane region" description="Helical" evidence="6">
    <location>
        <begin position="49"/>
        <end position="68"/>
    </location>
</feature>
<name>A0A9P8RYN4_9EUKA</name>
<dbReference type="PANTHER" id="PTHR47371">
    <property type="entry name" value="LIPOTEICHOIC ACID SYNTHASE"/>
    <property type="match status" value="1"/>
</dbReference>
<comment type="subcellular location">
    <subcellularLocation>
        <location evidence="1">Cell membrane</location>
        <topology evidence="1">Multi-pass membrane protein</topology>
    </subcellularLocation>
</comment>